<dbReference type="KEGG" id="cnan:A2G96_12420"/>
<evidence type="ECO:0000313" key="2">
    <source>
        <dbReference type="EMBL" id="AMR78476.1"/>
    </source>
</evidence>
<dbReference type="OrthoDB" id="9808130at2"/>
<name>A0A142JK64_9BURK</name>
<dbReference type="STRING" id="1796606.A2G96_12420"/>
<dbReference type="PROSITE" id="PS51502">
    <property type="entry name" value="S_R_A_B_BARREL"/>
    <property type="match status" value="1"/>
</dbReference>
<dbReference type="EMBL" id="CP014844">
    <property type="protein sequence ID" value="AMR78476.1"/>
    <property type="molecule type" value="Genomic_DNA"/>
</dbReference>
<reference evidence="2 3" key="1">
    <citation type="submission" date="2016-03" db="EMBL/GenBank/DDBJ databases">
        <title>Complete genome sequence of a novel chlorpyrifos degrading bacterium, Cupriavidus nantongensis sp. X1.</title>
        <authorList>
            <person name="Fang L."/>
        </authorList>
    </citation>
    <scope>NUCLEOTIDE SEQUENCE [LARGE SCALE GENOMIC DNA]</scope>
    <source>
        <strain evidence="2 3">X1</strain>
    </source>
</reference>
<sequence length="114" mass="12588">MIKHIVMWKVKGSTPEEKSEGVRRIQAAFHGLVGVIPGLTALEVGADVSRIDYACDVVLYTEFDSQEALDSYASHPDHLRIKRELGDVRIARHQVDYVIGLRAGMCGASVRDVP</sequence>
<dbReference type="Gene3D" id="3.30.70.100">
    <property type="match status" value="1"/>
</dbReference>
<accession>A0A142JK64</accession>
<organism evidence="2 3">
    <name type="scientific">Cupriavidus nantongensis</name>
    <dbReference type="NCBI Taxonomy" id="1796606"/>
    <lineage>
        <taxon>Bacteria</taxon>
        <taxon>Pseudomonadati</taxon>
        <taxon>Pseudomonadota</taxon>
        <taxon>Betaproteobacteria</taxon>
        <taxon>Burkholderiales</taxon>
        <taxon>Burkholderiaceae</taxon>
        <taxon>Cupriavidus</taxon>
    </lineage>
</organism>
<gene>
    <name evidence="2" type="ORF">A2G96_12420</name>
</gene>
<dbReference type="SUPFAM" id="SSF54909">
    <property type="entry name" value="Dimeric alpha+beta barrel"/>
    <property type="match status" value="1"/>
</dbReference>
<dbReference type="InterPro" id="IPR011008">
    <property type="entry name" value="Dimeric_a/b-barrel"/>
</dbReference>
<evidence type="ECO:0000259" key="1">
    <source>
        <dbReference type="PROSITE" id="PS51502"/>
    </source>
</evidence>
<dbReference type="RefSeq" id="WP_062799580.1">
    <property type="nucleotide sequence ID" value="NZ_CP014844.1"/>
</dbReference>
<dbReference type="PANTHER" id="PTHR37832:SF1">
    <property type="entry name" value="STRESS-RESPONSE A_B BARREL DOMAIN-CONTAINING PROTEIN"/>
    <property type="match status" value="1"/>
</dbReference>
<dbReference type="InterPro" id="IPR013097">
    <property type="entry name" value="Dabb"/>
</dbReference>
<feature type="domain" description="Stress-response A/B barrel" evidence="1">
    <location>
        <begin position="2"/>
        <end position="97"/>
    </location>
</feature>
<dbReference type="Proteomes" id="UP000075238">
    <property type="component" value="Chromosome 1"/>
</dbReference>
<keyword evidence="3" id="KW-1185">Reference proteome</keyword>
<dbReference type="SMART" id="SM00886">
    <property type="entry name" value="Dabb"/>
    <property type="match status" value="1"/>
</dbReference>
<dbReference type="AlphaFoldDB" id="A0A142JK64"/>
<evidence type="ECO:0000313" key="3">
    <source>
        <dbReference type="Proteomes" id="UP000075238"/>
    </source>
</evidence>
<proteinExistence type="predicted"/>
<protein>
    <submittedName>
        <fullName evidence="2">Stress responsive protein</fullName>
    </submittedName>
</protein>
<dbReference type="PANTHER" id="PTHR37832">
    <property type="entry name" value="BLL2683 PROTEIN"/>
    <property type="match status" value="1"/>
</dbReference>
<dbReference type="Pfam" id="PF07876">
    <property type="entry name" value="Dabb"/>
    <property type="match status" value="1"/>
</dbReference>